<evidence type="ECO:0000313" key="2">
    <source>
        <dbReference type="EMBL" id="EJW88891.1"/>
    </source>
</evidence>
<reference evidence="3" key="1">
    <citation type="submission" date="2012-08" db="EMBL/GenBank/DDBJ databases">
        <title>The Genome Sequence of Wuchereria bancrofti.</title>
        <authorList>
            <person name="Nutman T.B."/>
            <person name="Fink D.L."/>
            <person name="Russ C."/>
            <person name="Young S."/>
            <person name="Zeng Q."/>
            <person name="Koehrsen M."/>
            <person name="Alvarado L."/>
            <person name="Berlin A."/>
            <person name="Chapman S.B."/>
            <person name="Chen Z."/>
            <person name="Freedman E."/>
            <person name="Gellesch M."/>
            <person name="Goldberg J."/>
            <person name="Griggs A."/>
            <person name="Gujja S."/>
            <person name="Heilman E.R."/>
            <person name="Heiman D."/>
            <person name="Hepburn T."/>
            <person name="Howarth C."/>
            <person name="Jen D."/>
            <person name="Larson L."/>
            <person name="Lewis B."/>
            <person name="Mehta T."/>
            <person name="Park D."/>
            <person name="Pearson M."/>
            <person name="Roberts A."/>
            <person name="Saif S."/>
            <person name="Shea T."/>
            <person name="Shenoy N."/>
            <person name="Sisk P."/>
            <person name="Stolte C."/>
            <person name="Sykes S."/>
            <person name="Walk T."/>
            <person name="White J."/>
            <person name="Yandava C."/>
            <person name="Haas B."/>
            <person name="Henn M.R."/>
            <person name="Nusbaum C."/>
            <person name="Birren B."/>
        </authorList>
    </citation>
    <scope>NUCLEOTIDE SEQUENCE [LARGE SCALE GENOMIC DNA]</scope>
    <source>
        <strain evidence="3">NA</strain>
    </source>
</reference>
<evidence type="ECO:0000313" key="3">
    <source>
        <dbReference type="Proteomes" id="UP000004810"/>
    </source>
</evidence>
<proteinExistence type="predicted"/>
<dbReference type="EMBL" id="ADBV01000027">
    <property type="protein sequence ID" value="EJW88891.1"/>
    <property type="molecule type" value="Genomic_DNA"/>
</dbReference>
<protein>
    <submittedName>
        <fullName evidence="2">Uncharacterized protein</fullName>
    </submittedName>
</protein>
<comment type="caution">
    <text evidence="2">The sequence shown here is derived from an EMBL/GenBank/DDBJ whole genome shotgun (WGS) entry which is preliminary data.</text>
</comment>
<evidence type="ECO:0000256" key="1">
    <source>
        <dbReference type="SAM" id="Phobius"/>
    </source>
</evidence>
<keyword evidence="1" id="KW-1133">Transmembrane helix</keyword>
<name>J9F1W9_WUCBA</name>
<accession>J9F1W9</accession>
<keyword evidence="1" id="KW-0472">Membrane</keyword>
<gene>
    <name evidence="2" type="ORF">WUBG_00196</name>
</gene>
<dbReference type="Proteomes" id="UP000004810">
    <property type="component" value="Unassembled WGS sequence"/>
</dbReference>
<organism evidence="2 3">
    <name type="scientific">Wuchereria bancrofti</name>
    <dbReference type="NCBI Taxonomy" id="6293"/>
    <lineage>
        <taxon>Eukaryota</taxon>
        <taxon>Metazoa</taxon>
        <taxon>Ecdysozoa</taxon>
        <taxon>Nematoda</taxon>
        <taxon>Chromadorea</taxon>
        <taxon>Rhabditida</taxon>
        <taxon>Spirurina</taxon>
        <taxon>Spiruromorpha</taxon>
        <taxon>Filarioidea</taxon>
        <taxon>Onchocercidae</taxon>
        <taxon>Wuchereria</taxon>
    </lineage>
</organism>
<feature type="transmembrane region" description="Helical" evidence="1">
    <location>
        <begin position="100"/>
        <end position="120"/>
    </location>
</feature>
<sequence length="184" mass="20838">MIFQRIVETVFTESRKVGEGFWIGKYYLPIEYSPVKQLSQYCDAITFLSVNNLIWSSMLKEVKLFTPMLVSISPVDLLRQLDPCALLTTFYYFGKPTARIPLLSLFPFLAFSAYNIVLVLKTCNCVGIIFLPRQNNCIKKAEGIKIIIRCIVSSKSIGIISIHSEFVCTIVVPFEKLISIIAPL</sequence>
<keyword evidence="1" id="KW-0812">Transmembrane</keyword>
<dbReference type="AlphaFoldDB" id="J9F1W9"/>